<name>A0A7H1N3Z3_9PROT</name>
<dbReference type="InterPro" id="IPR029016">
    <property type="entry name" value="GAF-like_dom_sf"/>
</dbReference>
<reference evidence="1 2" key="1">
    <citation type="submission" date="2020-05" db="EMBL/GenBank/DDBJ databases">
        <title>Complete closed genome sequence of Defluviicoccus vanus.</title>
        <authorList>
            <person name="Bessarab I."/>
            <person name="Arumugam K."/>
            <person name="Maszenan A.M."/>
            <person name="Seviour R.J."/>
            <person name="Williams R.B."/>
        </authorList>
    </citation>
    <scope>NUCLEOTIDE SEQUENCE [LARGE SCALE GENOMIC DNA]</scope>
    <source>
        <strain evidence="1 2">Ben 114</strain>
    </source>
</reference>
<dbReference type="RefSeq" id="WP_190260908.1">
    <property type="nucleotide sequence ID" value="NZ_CP053923.1"/>
</dbReference>
<gene>
    <name evidence="1" type="ORF">HQ394_15220</name>
</gene>
<sequence>MVDLQTRRLDVLKDEMAGLRDCAISVIETSRVNLATQVRTHAAVLKLLAANDLDDLLRVVSDELPELLDVDIARLAFEAEGEAAEAIPDDVAVLPPGGVAALLDGEEALLLPLITDDGTLFGGAADEIVSAALVRLPLESGAAPGLLLFGATTQDAFHPRQGTNLVCFLAQVVTRCLANRPLLPA</sequence>
<dbReference type="KEGG" id="dvn:HQ394_15220"/>
<dbReference type="InterPro" id="IPR007435">
    <property type="entry name" value="DUF484"/>
</dbReference>
<protein>
    <submittedName>
        <fullName evidence="1">DUF484 family protein</fullName>
    </submittedName>
</protein>
<keyword evidence="2" id="KW-1185">Reference proteome</keyword>
<evidence type="ECO:0000313" key="2">
    <source>
        <dbReference type="Proteomes" id="UP000516369"/>
    </source>
</evidence>
<organism evidence="1 2">
    <name type="scientific">Defluviicoccus vanus</name>
    <dbReference type="NCBI Taxonomy" id="111831"/>
    <lineage>
        <taxon>Bacteria</taxon>
        <taxon>Pseudomonadati</taxon>
        <taxon>Pseudomonadota</taxon>
        <taxon>Alphaproteobacteria</taxon>
        <taxon>Rhodospirillales</taxon>
        <taxon>Rhodospirillaceae</taxon>
        <taxon>Defluviicoccus</taxon>
    </lineage>
</organism>
<dbReference type="Pfam" id="PF04340">
    <property type="entry name" value="DUF484"/>
    <property type="match status" value="1"/>
</dbReference>
<dbReference type="EMBL" id="CP053923">
    <property type="protein sequence ID" value="QNT70429.1"/>
    <property type="molecule type" value="Genomic_DNA"/>
</dbReference>
<dbReference type="AlphaFoldDB" id="A0A7H1N3Z3"/>
<proteinExistence type="predicted"/>
<dbReference type="PANTHER" id="PTHR38765:SF1">
    <property type="entry name" value="DUF484 DOMAIN-CONTAINING PROTEIN"/>
    <property type="match status" value="1"/>
</dbReference>
<evidence type="ECO:0000313" key="1">
    <source>
        <dbReference type="EMBL" id="QNT70429.1"/>
    </source>
</evidence>
<dbReference type="Proteomes" id="UP000516369">
    <property type="component" value="Chromosome"/>
</dbReference>
<dbReference type="Gene3D" id="3.30.450.40">
    <property type="match status" value="1"/>
</dbReference>
<dbReference type="PANTHER" id="PTHR38765">
    <property type="entry name" value="DUF484 DOMAIN-CONTAINING PROTEIN"/>
    <property type="match status" value="1"/>
</dbReference>
<accession>A0A7H1N3Z3</accession>